<accession>A0A419EVZ7</accession>
<dbReference type="Pfam" id="PF09209">
    <property type="entry name" value="CecR_C"/>
    <property type="match status" value="1"/>
</dbReference>
<dbReference type="InterPro" id="IPR036271">
    <property type="entry name" value="Tet_transcr_reg_TetR-rel_C_sf"/>
</dbReference>
<name>A0A419EVZ7_9BACT</name>
<feature type="domain" description="HTH tetR-type" evidence="5">
    <location>
        <begin position="9"/>
        <end position="69"/>
    </location>
</feature>
<dbReference type="Gene3D" id="1.10.357.10">
    <property type="entry name" value="Tetracycline Repressor, domain 2"/>
    <property type="match status" value="1"/>
</dbReference>
<dbReference type="InterPro" id="IPR015292">
    <property type="entry name" value="Tscrpt_reg_YbiH_C"/>
</dbReference>
<keyword evidence="1" id="KW-0805">Transcription regulation</keyword>
<dbReference type="GO" id="GO:0003700">
    <property type="term" value="F:DNA-binding transcription factor activity"/>
    <property type="evidence" value="ECO:0007669"/>
    <property type="project" value="TreeGrafter"/>
</dbReference>
<sequence>MEDISKKTDDTKGRLIEAAGEVFAHHGFRSATVREICSRAGANVAAVNYHFRDKEGLYVAVLEHSLQSATRKYPPDLGLRDQATPEEKLRTFIHSFLLRILGEGVPAWHGKLMAREIADPTDALGRVVQSSIRPLHMYLASILSDLLKEGKPAEGEERDVIFLCAMSIVGQCLQHFTGRRVIAALRPKSFNPADIERIADHITRFSLAGIRGLRAGGSL</sequence>
<dbReference type="InterPro" id="IPR009057">
    <property type="entry name" value="Homeodomain-like_sf"/>
</dbReference>
<dbReference type="SUPFAM" id="SSF46689">
    <property type="entry name" value="Homeodomain-like"/>
    <property type="match status" value="1"/>
</dbReference>
<dbReference type="PRINTS" id="PR00455">
    <property type="entry name" value="HTHTETR"/>
</dbReference>
<protein>
    <submittedName>
        <fullName evidence="6">DUF1956 domain-containing protein</fullName>
    </submittedName>
</protein>
<comment type="caution">
    <text evidence="6">The sequence shown here is derived from an EMBL/GenBank/DDBJ whole genome shotgun (WGS) entry which is preliminary data.</text>
</comment>
<dbReference type="InterPro" id="IPR023772">
    <property type="entry name" value="DNA-bd_HTH_TetR-type_CS"/>
</dbReference>
<proteinExistence type="predicted"/>
<dbReference type="GO" id="GO:0000976">
    <property type="term" value="F:transcription cis-regulatory region binding"/>
    <property type="evidence" value="ECO:0007669"/>
    <property type="project" value="TreeGrafter"/>
</dbReference>
<dbReference type="PROSITE" id="PS50977">
    <property type="entry name" value="HTH_TETR_2"/>
    <property type="match status" value="1"/>
</dbReference>
<gene>
    <name evidence="6" type="ORF">C4532_12590</name>
</gene>
<keyword evidence="3" id="KW-0804">Transcription</keyword>
<feature type="DNA-binding region" description="H-T-H motif" evidence="4">
    <location>
        <begin position="32"/>
        <end position="51"/>
    </location>
</feature>
<evidence type="ECO:0000256" key="3">
    <source>
        <dbReference type="ARBA" id="ARBA00023163"/>
    </source>
</evidence>
<evidence type="ECO:0000256" key="4">
    <source>
        <dbReference type="PROSITE-ProRule" id="PRU00335"/>
    </source>
</evidence>
<dbReference type="InterPro" id="IPR050109">
    <property type="entry name" value="HTH-type_TetR-like_transc_reg"/>
</dbReference>
<dbReference type="InterPro" id="IPR001647">
    <property type="entry name" value="HTH_TetR"/>
</dbReference>
<evidence type="ECO:0000256" key="1">
    <source>
        <dbReference type="ARBA" id="ARBA00023015"/>
    </source>
</evidence>
<reference evidence="6 7" key="1">
    <citation type="journal article" date="2017" name="ISME J.">
        <title>Energy and carbon metabolisms in a deep terrestrial subsurface fluid microbial community.</title>
        <authorList>
            <person name="Momper L."/>
            <person name="Jungbluth S.P."/>
            <person name="Lee M.D."/>
            <person name="Amend J.P."/>
        </authorList>
    </citation>
    <scope>NUCLEOTIDE SEQUENCE [LARGE SCALE GENOMIC DNA]</scope>
    <source>
        <strain evidence="6">SURF_17</strain>
    </source>
</reference>
<evidence type="ECO:0000259" key="5">
    <source>
        <dbReference type="PROSITE" id="PS50977"/>
    </source>
</evidence>
<dbReference type="PROSITE" id="PS01081">
    <property type="entry name" value="HTH_TETR_1"/>
    <property type="match status" value="1"/>
</dbReference>
<dbReference type="Proteomes" id="UP000285961">
    <property type="component" value="Unassembled WGS sequence"/>
</dbReference>
<dbReference type="PANTHER" id="PTHR30055:SF234">
    <property type="entry name" value="HTH-TYPE TRANSCRIPTIONAL REGULATOR BETI"/>
    <property type="match status" value="1"/>
</dbReference>
<evidence type="ECO:0000313" key="6">
    <source>
        <dbReference type="EMBL" id="RJP68478.1"/>
    </source>
</evidence>
<dbReference type="Gene3D" id="1.10.10.60">
    <property type="entry name" value="Homeodomain-like"/>
    <property type="match status" value="1"/>
</dbReference>
<dbReference type="AlphaFoldDB" id="A0A419EVZ7"/>
<keyword evidence="2 4" id="KW-0238">DNA-binding</keyword>
<evidence type="ECO:0000256" key="2">
    <source>
        <dbReference type="ARBA" id="ARBA00023125"/>
    </source>
</evidence>
<organism evidence="6 7">
    <name type="scientific">Candidatus Abyssobacteria bacterium SURF_17</name>
    <dbReference type="NCBI Taxonomy" id="2093361"/>
    <lineage>
        <taxon>Bacteria</taxon>
        <taxon>Pseudomonadati</taxon>
        <taxon>Candidatus Hydrogenedentota</taxon>
        <taxon>Candidatus Abyssobacteria</taxon>
    </lineage>
</organism>
<evidence type="ECO:0000313" key="7">
    <source>
        <dbReference type="Proteomes" id="UP000285961"/>
    </source>
</evidence>
<dbReference type="EMBL" id="QZKI01000091">
    <property type="protein sequence ID" value="RJP68478.1"/>
    <property type="molecule type" value="Genomic_DNA"/>
</dbReference>
<dbReference type="SUPFAM" id="SSF48498">
    <property type="entry name" value="Tetracyclin repressor-like, C-terminal domain"/>
    <property type="match status" value="1"/>
</dbReference>
<dbReference type="PANTHER" id="PTHR30055">
    <property type="entry name" value="HTH-TYPE TRANSCRIPTIONAL REGULATOR RUTR"/>
    <property type="match status" value="1"/>
</dbReference>
<dbReference type="Pfam" id="PF00440">
    <property type="entry name" value="TetR_N"/>
    <property type="match status" value="1"/>
</dbReference>